<protein>
    <submittedName>
        <fullName evidence="2">Uncharacterized protein</fullName>
    </submittedName>
</protein>
<sequence>MRPAAVPPGPELAQRDGRVGALADQPLPVGPADGRRPGDEVLADRPQFAVEGGGAAPGRDEAVRVLPPGHDRPEAQHRVRARDGPVGLDVHGDVEAGPDRAGTAGSRAHGPGAWQADPYRRTCFTCFTGSAGGGVRYRASGRTAPRSAGRPRGRAAVVPGSYREAMDRDDPQDVGAAFGAMILGGTIGEEPPPPDSPLGRVRAFTAEYGEDALGPEHIGAAREGRPLVP</sequence>
<feature type="compositionally biased region" description="Basic and acidic residues" evidence="1">
    <location>
        <begin position="33"/>
        <end position="43"/>
    </location>
</feature>
<accession>A0A918NTA4</accession>
<keyword evidence="3" id="KW-1185">Reference proteome</keyword>
<reference evidence="2" key="2">
    <citation type="submission" date="2020-09" db="EMBL/GenBank/DDBJ databases">
        <authorList>
            <person name="Sun Q."/>
            <person name="Ohkuma M."/>
        </authorList>
    </citation>
    <scope>NUCLEOTIDE SEQUENCE</scope>
    <source>
        <strain evidence="2">JCM 4790</strain>
    </source>
</reference>
<evidence type="ECO:0000313" key="2">
    <source>
        <dbReference type="EMBL" id="GGX94356.1"/>
    </source>
</evidence>
<proteinExistence type="predicted"/>
<organism evidence="2 3">
    <name type="scientific">Streptomyces minutiscleroticus</name>
    <dbReference type="NCBI Taxonomy" id="68238"/>
    <lineage>
        <taxon>Bacteria</taxon>
        <taxon>Bacillati</taxon>
        <taxon>Actinomycetota</taxon>
        <taxon>Actinomycetes</taxon>
        <taxon>Kitasatosporales</taxon>
        <taxon>Streptomycetaceae</taxon>
        <taxon>Streptomyces</taxon>
    </lineage>
</organism>
<evidence type="ECO:0000313" key="3">
    <source>
        <dbReference type="Proteomes" id="UP000619244"/>
    </source>
</evidence>
<comment type="caution">
    <text evidence="2">The sequence shown here is derived from an EMBL/GenBank/DDBJ whole genome shotgun (WGS) entry which is preliminary data.</text>
</comment>
<dbReference type="Proteomes" id="UP000619244">
    <property type="component" value="Unassembled WGS sequence"/>
</dbReference>
<feature type="region of interest" description="Disordered" evidence="1">
    <location>
        <begin position="1"/>
        <end position="62"/>
    </location>
</feature>
<dbReference type="AlphaFoldDB" id="A0A918NTA4"/>
<gene>
    <name evidence="2" type="ORF">GCM10010358_55280</name>
</gene>
<evidence type="ECO:0000256" key="1">
    <source>
        <dbReference type="SAM" id="MobiDB-lite"/>
    </source>
</evidence>
<name>A0A918NTA4_9ACTN</name>
<feature type="compositionally biased region" description="Pro residues" evidence="1">
    <location>
        <begin position="1"/>
        <end position="10"/>
    </location>
</feature>
<reference evidence="2" key="1">
    <citation type="journal article" date="2014" name="Int. J. Syst. Evol. Microbiol.">
        <title>Complete genome sequence of Corynebacterium casei LMG S-19264T (=DSM 44701T), isolated from a smear-ripened cheese.</title>
        <authorList>
            <consortium name="US DOE Joint Genome Institute (JGI-PGF)"/>
            <person name="Walter F."/>
            <person name="Albersmeier A."/>
            <person name="Kalinowski J."/>
            <person name="Ruckert C."/>
        </authorList>
    </citation>
    <scope>NUCLEOTIDE SEQUENCE</scope>
    <source>
        <strain evidence="2">JCM 4790</strain>
    </source>
</reference>
<dbReference type="EMBL" id="BMVU01000033">
    <property type="protein sequence ID" value="GGX94356.1"/>
    <property type="molecule type" value="Genomic_DNA"/>
</dbReference>